<protein>
    <submittedName>
        <fullName evidence="2">N-acetyltransferase</fullName>
    </submittedName>
</protein>
<dbReference type="OrthoDB" id="9788916at2"/>
<accession>A0A4R0NSP6</accession>
<dbReference type="RefSeq" id="WP_131593044.1">
    <property type="nucleotide sequence ID" value="NZ_SJSL01000001.1"/>
</dbReference>
<reference evidence="2 3" key="1">
    <citation type="submission" date="2019-02" db="EMBL/GenBank/DDBJ databases">
        <title>Pedobacter sp. RP-1-14 sp. nov., isolated from Arctic soil.</title>
        <authorList>
            <person name="Dahal R.H."/>
        </authorList>
    </citation>
    <scope>NUCLEOTIDE SEQUENCE [LARGE SCALE GENOMIC DNA]</scope>
    <source>
        <strain evidence="2 3">RP-1-14</strain>
    </source>
</reference>
<dbReference type="PROSITE" id="PS51186">
    <property type="entry name" value="GNAT"/>
    <property type="match status" value="1"/>
</dbReference>
<feature type="domain" description="N-acetyltransferase" evidence="1">
    <location>
        <begin position="10"/>
        <end position="174"/>
    </location>
</feature>
<dbReference type="EMBL" id="SJSL01000001">
    <property type="protein sequence ID" value="TCD02933.1"/>
    <property type="molecule type" value="Genomic_DNA"/>
</dbReference>
<dbReference type="AlphaFoldDB" id="A0A4R0NSP6"/>
<dbReference type="InterPro" id="IPR000182">
    <property type="entry name" value="GNAT_dom"/>
</dbReference>
<keyword evidence="3" id="KW-1185">Reference proteome</keyword>
<name>A0A4R0NSP6_9SPHI</name>
<proteinExistence type="predicted"/>
<dbReference type="Pfam" id="PF13302">
    <property type="entry name" value="Acetyltransf_3"/>
    <property type="match status" value="1"/>
</dbReference>
<sequence>MKTFAETDRIILREIVATDAPAFFEMDADPEVHTYLGSTPLESIDQAIAAIKHIRAQYGELGIGRWAIVDKETNEFVGWGGLKFRQDTVNGHTNFYDVGYRLRKKFWGKGYATESAKASIRYAFETLKLDAVFALANVDNIASRKALLKSGLKITAELTHEGIACHWFEISRADYESVSIKV</sequence>
<keyword evidence="2" id="KW-0808">Transferase</keyword>
<evidence type="ECO:0000313" key="3">
    <source>
        <dbReference type="Proteomes" id="UP000293347"/>
    </source>
</evidence>
<dbReference type="PANTHER" id="PTHR43792:SF16">
    <property type="entry name" value="N-ACETYLTRANSFERASE DOMAIN-CONTAINING PROTEIN"/>
    <property type="match status" value="1"/>
</dbReference>
<gene>
    <name evidence="2" type="ORF">EZ437_02815</name>
</gene>
<evidence type="ECO:0000259" key="1">
    <source>
        <dbReference type="PROSITE" id="PS51186"/>
    </source>
</evidence>
<comment type="caution">
    <text evidence="2">The sequence shown here is derived from an EMBL/GenBank/DDBJ whole genome shotgun (WGS) entry which is preliminary data.</text>
</comment>
<dbReference type="InterPro" id="IPR051531">
    <property type="entry name" value="N-acetyltransferase"/>
</dbReference>
<organism evidence="2 3">
    <name type="scientific">Pedobacter psychroterrae</name>
    <dbReference type="NCBI Taxonomy" id="2530453"/>
    <lineage>
        <taxon>Bacteria</taxon>
        <taxon>Pseudomonadati</taxon>
        <taxon>Bacteroidota</taxon>
        <taxon>Sphingobacteriia</taxon>
        <taxon>Sphingobacteriales</taxon>
        <taxon>Sphingobacteriaceae</taxon>
        <taxon>Pedobacter</taxon>
    </lineage>
</organism>
<evidence type="ECO:0000313" key="2">
    <source>
        <dbReference type="EMBL" id="TCD02933.1"/>
    </source>
</evidence>
<dbReference type="GO" id="GO:0016747">
    <property type="term" value="F:acyltransferase activity, transferring groups other than amino-acyl groups"/>
    <property type="evidence" value="ECO:0007669"/>
    <property type="project" value="InterPro"/>
</dbReference>
<dbReference type="Proteomes" id="UP000293347">
    <property type="component" value="Unassembled WGS sequence"/>
</dbReference>
<dbReference type="SUPFAM" id="SSF55729">
    <property type="entry name" value="Acyl-CoA N-acyltransferases (Nat)"/>
    <property type="match status" value="1"/>
</dbReference>
<dbReference type="PANTHER" id="PTHR43792">
    <property type="entry name" value="GNAT FAMILY, PUTATIVE (AFU_ORTHOLOGUE AFUA_3G00765)-RELATED-RELATED"/>
    <property type="match status" value="1"/>
</dbReference>
<dbReference type="Gene3D" id="3.40.630.30">
    <property type="match status" value="1"/>
</dbReference>
<dbReference type="InterPro" id="IPR016181">
    <property type="entry name" value="Acyl_CoA_acyltransferase"/>
</dbReference>